<feature type="transmembrane region" description="Helical" evidence="6">
    <location>
        <begin position="155"/>
        <end position="176"/>
    </location>
</feature>
<reference evidence="8" key="1">
    <citation type="submission" date="2022-03" db="EMBL/GenBank/DDBJ databases">
        <authorList>
            <person name="Martin H S."/>
        </authorList>
    </citation>
    <scope>NUCLEOTIDE SEQUENCE</scope>
</reference>
<gene>
    <name evidence="8" type="ORF">IPOD504_LOCUS17003</name>
</gene>
<name>A0ABN8J4N7_9NEOP</name>
<keyword evidence="2" id="KW-0813">Transport</keyword>
<sequence>MSLHCPSYHNPADYVMEVATGEHGDWVHKLVMAVNSRSCGRGQSSSSSSASSVPQNCNFNNQSKSNVKKVEALQIVIDKPTCTVIDMSEPNLNAEKQNALPNSTNLAPVTCTTSLLDSSESFNKKPVKAGFPTSGWKQFWILLKRTFRSILRDQMLTHLRLCSHTVVGLLIGFLYYDIGHDAAKVMSNAGCIFFTVMFTMFTAMMPTILTFPTEMSVFVREHLNYWYSLKAFYFAKTMADLPFQIVFSGVYVIIVYFMTGQPMQTDRVLMFTTINILTALVAQSLGLLIGAAMKIETGVYLGPVTTIPVVLFSGFFVNFNAVPSYLQWLTYLSYVRYGFEGAMLSVYGFGREKLHCSVAYCHFRNPDMFLKEMTMDQANFWVDVGALSAFFVFIRVISYLVLRFKLKMMQ</sequence>
<comment type="subcellular location">
    <subcellularLocation>
        <location evidence="1">Membrane</location>
        <topology evidence="1">Multi-pass membrane protein</topology>
    </subcellularLocation>
</comment>
<keyword evidence="4 6" id="KW-1133">Transmembrane helix</keyword>
<evidence type="ECO:0000259" key="7">
    <source>
        <dbReference type="Pfam" id="PF01061"/>
    </source>
</evidence>
<dbReference type="Pfam" id="PF01061">
    <property type="entry name" value="ABC2_membrane"/>
    <property type="match status" value="1"/>
</dbReference>
<feature type="transmembrane region" description="Helical" evidence="6">
    <location>
        <begin position="269"/>
        <end position="293"/>
    </location>
</feature>
<keyword evidence="5 6" id="KW-0472">Membrane</keyword>
<evidence type="ECO:0000313" key="8">
    <source>
        <dbReference type="EMBL" id="CAH2075805.1"/>
    </source>
</evidence>
<dbReference type="PANTHER" id="PTHR48041:SF78">
    <property type="entry name" value="ABC TRANSPORTER EXPRESSED IN TRACHEA, ISOFORM A"/>
    <property type="match status" value="1"/>
</dbReference>
<evidence type="ECO:0000256" key="4">
    <source>
        <dbReference type="ARBA" id="ARBA00022989"/>
    </source>
</evidence>
<organism evidence="8 9">
    <name type="scientific">Iphiclides podalirius</name>
    <name type="common">scarce swallowtail</name>
    <dbReference type="NCBI Taxonomy" id="110791"/>
    <lineage>
        <taxon>Eukaryota</taxon>
        <taxon>Metazoa</taxon>
        <taxon>Ecdysozoa</taxon>
        <taxon>Arthropoda</taxon>
        <taxon>Hexapoda</taxon>
        <taxon>Insecta</taxon>
        <taxon>Pterygota</taxon>
        <taxon>Neoptera</taxon>
        <taxon>Endopterygota</taxon>
        <taxon>Lepidoptera</taxon>
        <taxon>Glossata</taxon>
        <taxon>Ditrysia</taxon>
        <taxon>Papilionoidea</taxon>
        <taxon>Papilionidae</taxon>
        <taxon>Papilioninae</taxon>
        <taxon>Iphiclides</taxon>
    </lineage>
</organism>
<evidence type="ECO:0000256" key="5">
    <source>
        <dbReference type="ARBA" id="ARBA00023136"/>
    </source>
</evidence>
<feature type="domain" description="ABC-2 type transporter transmembrane" evidence="7">
    <location>
        <begin position="138"/>
        <end position="344"/>
    </location>
</feature>
<keyword evidence="9" id="KW-1185">Reference proteome</keyword>
<feature type="transmembrane region" description="Helical" evidence="6">
    <location>
        <begin position="299"/>
        <end position="319"/>
    </location>
</feature>
<dbReference type="InterPro" id="IPR013525">
    <property type="entry name" value="ABC2_TM"/>
</dbReference>
<evidence type="ECO:0000256" key="2">
    <source>
        <dbReference type="ARBA" id="ARBA00022448"/>
    </source>
</evidence>
<dbReference type="InterPro" id="IPR050352">
    <property type="entry name" value="ABCG_transporters"/>
</dbReference>
<proteinExistence type="predicted"/>
<feature type="transmembrane region" description="Helical" evidence="6">
    <location>
        <begin position="231"/>
        <end position="257"/>
    </location>
</feature>
<protein>
    <recommendedName>
        <fullName evidence="7">ABC-2 type transporter transmembrane domain-containing protein</fullName>
    </recommendedName>
</protein>
<evidence type="ECO:0000256" key="1">
    <source>
        <dbReference type="ARBA" id="ARBA00004141"/>
    </source>
</evidence>
<feature type="transmembrane region" description="Helical" evidence="6">
    <location>
        <begin position="331"/>
        <end position="350"/>
    </location>
</feature>
<evidence type="ECO:0000313" key="9">
    <source>
        <dbReference type="Proteomes" id="UP000837857"/>
    </source>
</evidence>
<feature type="transmembrane region" description="Helical" evidence="6">
    <location>
        <begin position="188"/>
        <end position="211"/>
    </location>
</feature>
<feature type="transmembrane region" description="Helical" evidence="6">
    <location>
        <begin position="380"/>
        <end position="402"/>
    </location>
</feature>
<dbReference type="EMBL" id="OW152821">
    <property type="protein sequence ID" value="CAH2075805.1"/>
    <property type="molecule type" value="Genomic_DNA"/>
</dbReference>
<dbReference type="Proteomes" id="UP000837857">
    <property type="component" value="Chromosome 9"/>
</dbReference>
<evidence type="ECO:0000256" key="6">
    <source>
        <dbReference type="SAM" id="Phobius"/>
    </source>
</evidence>
<dbReference type="PANTHER" id="PTHR48041">
    <property type="entry name" value="ABC TRANSPORTER G FAMILY MEMBER 28"/>
    <property type="match status" value="1"/>
</dbReference>
<evidence type="ECO:0000256" key="3">
    <source>
        <dbReference type="ARBA" id="ARBA00022692"/>
    </source>
</evidence>
<keyword evidence="3 6" id="KW-0812">Transmembrane</keyword>
<feature type="non-terminal residue" evidence="8">
    <location>
        <position position="410"/>
    </location>
</feature>
<accession>A0ABN8J4N7</accession>